<dbReference type="GO" id="GO:0106026">
    <property type="term" value="F:Gly-tRNA(Ala) deacylase activity"/>
    <property type="evidence" value="ECO:0007669"/>
    <property type="project" value="UniProtKB-UniRule"/>
</dbReference>
<evidence type="ECO:0000313" key="3">
    <source>
        <dbReference type="EMBL" id="TMQ48008.1"/>
    </source>
</evidence>
<protein>
    <recommendedName>
        <fullName evidence="2">D-aminoacyl-tRNA deacylase</fullName>
        <shortName evidence="2">DTD</shortName>
        <ecNumber evidence="2">3.1.1.96</ecNumber>
    </recommendedName>
    <alternativeName>
        <fullName evidence="2">Gly-tRNA(Ala) deacylase</fullName>
        <ecNumber evidence="2">3.1.1.-</ecNumber>
    </alternativeName>
</protein>
<proteinExistence type="inferred from homology"/>
<dbReference type="PANTHER" id="PTHR10472:SF5">
    <property type="entry name" value="D-AMINOACYL-TRNA DEACYLASE 1"/>
    <property type="match status" value="1"/>
</dbReference>
<dbReference type="EC" id="3.1.1.-" evidence="2"/>
<comment type="caution">
    <text evidence="3">The sequence shown here is derived from an EMBL/GenBank/DDBJ whole genome shotgun (WGS) entry which is preliminary data.</text>
</comment>
<dbReference type="GO" id="GO:0005737">
    <property type="term" value="C:cytoplasm"/>
    <property type="evidence" value="ECO:0007669"/>
    <property type="project" value="UniProtKB-SubCell"/>
</dbReference>
<evidence type="ECO:0000256" key="2">
    <source>
        <dbReference type="HAMAP-Rule" id="MF_00518"/>
    </source>
</evidence>
<dbReference type="Gene3D" id="3.50.80.10">
    <property type="entry name" value="D-tyrosyl-tRNA(Tyr) deacylase"/>
    <property type="match status" value="1"/>
</dbReference>
<keyword evidence="2 3" id="KW-0378">Hydrolase</keyword>
<reference evidence="3 4" key="1">
    <citation type="journal article" date="2019" name="Nat. Microbiol.">
        <title>Mediterranean grassland soil C-N compound turnover is dependent on rainfall and depth, and is mediated by genomically divergent microorganisms.</title>
        <authorList>
            <person name="Diamond S."/>
            <person name="Andeer P.F."/>
            <person name="Li Z."/>
            <person name="Crits-Christoph A."/>
            <person name="Burstein D."/>
            <person name="Anantharaman K."/>
            <person name="Lane K.R."/>
            <person name="Thomas B.C."/>
            <person name="Pan C."/>
            <person name="Northen T.R."/>
            <person name="Banfield J.F."/>
        </authorList>
    </citation>
    <scope>NUCLEOTIDE SEQUENCE [LARGE SCALE GENOMIC DNA]</scope>
    <source>
        <strain evidence="3">WS_1</strain>
    </source>
</reference>
<dbReference type="InterPro" id="IPR003732">
    <property type="entry name" value="Daa-tRNA_deacyls_DTD"/>
</dbReference>
<gene>
    <name evidence="2" type="primary">dtd</name>
    <name evidence="3" type="ORF">E6K71_08405</name>
</gene>
<dbReference type="GO" id="GO:0051500">
    <property type="term" value="F:D-tyrosyl-tRNA(Tyr) deacylase activity"/>
    <property type="evidence" value="ECO:0007669"/>
    <property type="project" value="TreeGrafter"/>
</dbReference>
<comment type="catalytic activity">
    <reaction evidence="2">
        <text>glycyl-tRNA(Ala) + H2O = tRNA(Ala) + glycine + H(+)</text>
        <dbReference type="Rhea" id="RHEA:53744"/>
        <dbReference type="Rhea" id="RHEA-COMP:9657"/>
        <dbReference type="Rhea" id="RHEA-COMP:13640"/>
        <dbReference type="ChEBI" id="CHEBI:15377"/>
        <dbReference type="ChEBI" id="CHEBI:15378"/>
        <dbReference type="ChEBI" id="CHEBI:57305"/>
        <dbReference type="ChEBI" id="CHEBI:78442"/>
        <dbReference type="ChEBI" id="CHEBI:78522"/>
    </reaction>
</comment>
<comment type="subcellular location">
    <subcellularLocation>
        <location evidence="2">Cytoplasm</location>
    </subcellularLocation>
</comment>
<comment type="similarity">
    <text evidence="1 2">Belongs to the DTD family.</text>
</comment>
<dbReference type="Pfam" id="PF02580">
    <property type="entry name" value="Tyr_Deacylase"/>
    <property type="match status" value="1"/>
</dbReference>
<dbReference type="EC" id="3.1.1.96" evidence="2"/>
<dbReference type="SUPFAM" id="SSF69500">
    <property type="entry name" value="DTD-like"/>
    <property type="match status" value="1"/>
</dbReference>
<sequence length="147" mass="15783">MRALLQRVGRAAVRVEGQEIARIGPGLLILLGVSAQDPPGIETRLAERCAEFRIFEDEHGRMNHSVRDTGGAALVVPQFTLVADTSKGRRPSFDPAAAPEPAERAFTAFCEALAELRVPTGRGKFGASMEVELVNRGPATFLLETAS</sequence>
<dbReference type="InterPro" id="IPR023509">
    <property type="entry name" value="DTD-like_sf"/>
</dbReference>
<evidence type="ECO:0000313" key="4">
    <source>
        <dbReference type="Proteomes" id="UP000316292"/>
    </source>
</evidence>
<accession>A0A538S9F4</accession>
<comment type="subunit">
    <text evidence="2">Homodimer.</text>
</comment>
<organism evidence="3 4">
    <name type="scientific">Eiseniibacteriota bacterium</name>
    <dbReference type="NCBI Taxonomy" id="2212470"/>
    <lineage>
        <taxon>Bacteria</taxon>
        <taxon>Candidatus Eiseniibacteriota</taxon>
    </lineage>
</organism>
<name>A0A538S9F4_UNCEI</name>
<dbReference type="HAMAP" id="MF_00518">
    <property type="entry name" value="Deacylase_Dtd"/>
    <property type="match status" value="1"/>
</dbReference>
<keyword evidence="2" id="KW-0694">RNA-binding</keyword>
<dbReference type="Proteomes" id="UP000316292">
    <property type="component" value="Unassembled WGS sequence"/>
</dbReference>
<comment type="catalytic activity">
    <reaction evidence="2">
        <text>a D-aminoacyl-tRNA + H2O = a tRNA + a D-alpha-amino acid + H(+)</text>
        <dbReference type="Rhea" id="RHEA:13953"/>
        <dbReference type="Rhea" id="RHEA-COMP:10123"/>
        <dbReference type="Rhea" id="RHEA-COMP:10124"/>
        <dbReference type="ChEBI" id="CHEBI:15377"/>
        <dbReference type="ChEBI" id="CHEBI:15378"/>
        <dbReference type="ChEBI" id="CHEBI:59871"/>
        <dbReference type="ChEBI" id="CHEBI:78442"/>
        <dbReference type="ChEBI" id="CHEBI:79333"/>
        <dbReference type="EC" id="3.1.1.96"/>
    </reaction>
</comment>
<dbReference type="FunFam" id="3.50.80.10:FF:000001">
    <property type="entry name" value="D-aminoacyl-tRNA deacylase"/>
    <property type="match status" value="1"/>
</dbReference>
<dbReference type="GO" id="GO:0000049">
    <property type="term" value="F:tRNA binding"/>
    <property type="evidence" value="ECO:0007669"/>
    <property type="project" value="UniProtKB-UniRule"/>
</dbReference>
<keyword evidence="2" id="KW-0820">tRNA-binding</keyword>
<dbReference type="PANTHER" id="PTHR10472">
    <property type="entry name" value="D-TYROSYL-TRNA TYR DEACYLASE"/>
    <property type="match status" value="1"/>
</dbReference>
<dbReference type="AlphaFoldDB" id="A0A538S9F4"/>
<feature type="short sequence motif" description="Gly-cisPro motif, important for rejection of L-amino acids" evidence="2">
    <location>
        <begin position="137"/>
        <end position="138"/>
    </location>
</feature>
<keyword evidence="2" id="KW-0963">Cytoplasm</keyword>
<dbReference type="NCBIfam" id="TIGR00256">
    <property type="entry name" value="D-aminoacyl-tRNA deacylase"/>
    <property type="match status" value="1"/>
</dbReference>
<comment type="domain">
    <text evidence="2">A Gly-cisPro motif from one monomer fits into the active site of the other monomer to allow specific chiral rejection of L-amino acids.</text>
</comment>
<dbReference type="GO" id="GO:0019478">
    <property type="term" value="P:D-amino acid catabolic process"/>
    <property type="evidence" value="ECO:0007669"/>
    <property type="project" value="UniProtKB-UniRule"/>
</dbReference>
<comment type="function">
    <text evidence="2">An aminoacyl-tRNA editing enzyme that deacylates mischarged D-aminoacyl-tRNAs. Also deacylates mischarged glycyl-tRNA(Ala), protecting cells against glycine mischarging by AlaRS. Acts via tRNA-based rather than protein-based catalysis; rejects L-amino acids rather than detecting D-amino acids in the active site. By recycling D-aminoacyl-tRNA to D-amino acids and free tRNA molecules, this enzyme counteracts the toxicity associated with the formation of D-aminoacyl-tRNA entities in vivo and helps enforce protein L-homochirality.</text>
</comment>
<evidence type="ECO:0000256" key="1">
    <source>
        <dbReference type="ARBA" id="ARBA00009673"/>
    </source>
</evidence>
<dbReference type="EMBL" id="VBOR01000090">
    <property type="protein sequence ID" value="TMQ48008.1"/>
    <property type="molecule type" value="Genomic_DNA"/>
</dbReference>
<dbReference type="GO" id="GO:0043908">
    <property type="term" value="F:Ser(Gly)-tRNA(Ala) hydrolase activity"/>
    <property type="evidence" value="ECO:0007669"/>
    <property type="project" value="UniProtKB-UniRule"/>
</dbReference>